<feature type="transmembrane region" description="Helical" evidence="2">
    <location>
        <begin position="49"/>
        <end position="67"/>
    </location>
</feature>
<protein>
    <submittedName>
        <fullName evidence="3">Hypp5115 protein</fullName>
    </submittedName>
</protein>
<proteinExistence type="predicted"/>
<keyword evidence="2" id="KW-1133">Transmembrane helix</keyword>
<sequence>MARAARGKTDACDTALDFSPQPSGTATMSTIIQWRCFAPVDEEDKRLRYARYVMIAAVFVCAIGLVMCITLSIAGLALVLLALLVMLAVAGLNILGTSDGGQDATLQADLPAYHEAGFQQHPVVPLPAPDVPPPHPVADNEPPPPSYQDAVSSKI</sequence>
<dbReference type="AlphaFoldDB" id="A0A8K0ACG6"/>
<gene>
    <name evidence="3" type="primary">Hypp5115</name>
    <name evidence="3" type="ORF">BLAG_LOCUS24752</name>
</gene>
<evidence type="ECO:0000256" key="2">
    <source>
        <dbReference type="SAM" id="Phobius"/>
    </source>
</evidence>
<accession>A0A8K0ACG6</accession>
<reference evidence="3" key="1">
    <citation type="submission" date="2022-01" db="EMBL/GenBank/DDBJ databases">
        <authorList>
            <person name="Braso-Vives M."/>
        </authorList>
    </citation>
    <scope>NUCLEOTIDE SEQUENCE</scope>
</reference>
<feature type="region of interest" description="Disordered" evidence="1">
    <location>
        <begin position="124"/>
        <end position="155"/>
    </location>
</feature>
<dbReference type="EMBL" id="OV696694">
    <property type="protein sequence ID" value="CAH1273391.1"/>
    <property type="molecule type" value="Genomic_DNA"/>
</dbReference>
<evidence type="ECO:0000313" key="3">
    <source>
        <dbReference type="EMBL" id="CAH1273391.1"/>
    </source>
</evidence>
<keyword evidence="2" id="KW-0472">Membrane</keyword>
<name>A0A8K0ACG6_BRALA</name>
<dbReference type="Proteomes" id="UP000838412">
    <property type="component" value="Chromosome 9"/>
</dbReference>
<feature type="compositionally biased region" description="Pro residues" evidence="1">
    <location>
        <begin position="124"/>
        <end position="146"/>
    </location>
</feature>
<evidence type="ECO:0000256" key="1">
    <source>
        <dbReference type="SAM" id="MobiDB-lite"/>
    </source>
</evidence>
<organism evidence="3 4">
    <name type="scientific">Branchiostoma lanceolatum</name>
    <name type="common">Common lancelet</name>
    <name type="synonym">Amphioxus lanceolatum</name>
    <dbReference type="NCBI Taxonomy" id="7740"/>
    <lineage>
        <taxon>Eukaryota</taxon>
        <taxon>Metazoa</taxon>
        <taxon>Chordata</taxon>
        <taxon>Cephalochordata</taxon>
        <taxon>Leptocardii</taxon>
        <taxon>Amphioxiformes</taxon>
        <taxon>Branchiostomatidae</taxon>
        <taxon>Branchiostoma</taxon>
    </lineage>
</organism>
<dbReference type="OrthoDB" id="10485385at2759"/>
<evidence type="ECO:0000313" key="4">
    <source>
        <dbReference type="Proteomes" id="UP000838412"/>
    </source>
</evidence>
<keyword evidence="2" id="KW-0812">Transmembrane</keyword>
<keyword evidence="4" id="KW-1185">Reference proteome</keyword>
<feature type="transmembrane region" description="Helical" evidence="2">
    <location>
        <begin position="73"/>
        <end position="95"/>
    </location>
</feature>